<evidence type="ECO:0000313" key="2">
    <source>
        <dbReference type="Proteomes" id="UP000626109"/>
    </source>
</evidence>
<name>A0A813KZ33_POLGL</name>
<reference evidence="1" key="1">
    <citation type="submission" date="2021-02" db="EMBL/GenBank/DDBJ databases">
        <authorList>
            <person name="Dougan E. K."/>
            <person name="Rhodes N."/>
            <person name="Thang M."/>
            <person name="Chan C."/>
        </authorList>
    </citation>
    <scope>NUCLEOTIDE SEQUENCE</scope>
</reference>
<dbReference type="Proteomes" id="UP000626109">
    <property type="component" value="Unassembled WGS sequence"/>
</dbReference>
<dbReference type="AlphaFoldDB" id="A0A813KZ33"/>
<proteinExistence type="predicted"/>
<sequence>MANRITQVEIENEEQQGKLDVSLQASSSLREKCAKEQTEHAQLQKLWKETQPELLLSVLSECLEFFFTLIIRQARLSSLSMRQRMAKLDIRPYCGDTWTPDSLSVLVDWVNACLTKAHKWAEEAVTQATADQRIALTAIL</sequence>
<organism evidence="1 2">
    <name type="scientific">Polarella glacialis</name>
    <name type="common">Dinoflagellate</name>
    <dbReference type="NCBI Taxonomy" id="89957"/>
    <lineage>
        <taxon>Eukaryota</taxon>
        <taxon>Sar</taxon>
        <taxon>Alveolata</taxon>
        <taxon>Dinophyceae</taxon>
        <taxon>Suessiales</taxon>
        <taxon>Suessiaceae</taxon>
        <taxon>Polarella</taxon>
    </lineage>
</organism>
<accession>A0A813KZ33</accession>
<gene>
    <name evidence="1" type="ORF">PGLA2088_LOCUS38938</name>
</gene>
<evidence type="ECO:0000313" key="1">
    <source>
        <dbReference type="EMBL" id="CAE8716145.1"/>
    </source>
</evidence>
<protein>
    <submittedName>
        <fullName evidence="1">Uncharacterized protein</fullName>
    </submittedName>
</protein>
<feature type="non-terminal residue" evidence="1">
    <location>
        <position position="140"/>
    </location>
</feature>
<comment type="caution">
    <text evidence="1">The sequence shown here is derived from an EMBL/GenBank/DDBJ whole genome shotgun (WGS) entry which is preliminary data.</text>
</comment>
<dbReference type="EMBL" id="CAJNNW010032915">
    <property type="protein sequence ID" value="CAE8716145.1"/>
    <property type="molecule type" value="Genomic_DNA"/>
</dbReference>